<reference evidence="2" key="1">
    <citation type="submission" date="2023-03" db="EMBL/GenBank/DDBJ databases">
        <title>Massive genome expansion in bonnet fungi (Mycena s.s.) driven by repeated elements and novel gene families across ecological guilds.</title>
        <authorList>
            <consortium name="Lawrence Berkeley National Laboratory"/>
            <person name="Harder C.B."/>
            <person name="Miyauchi S."/>
            <person name="Viragh M."/>
            <person name="Kuo A."/>
            <person name="Thoen E."/>
            <person name="Andreopoulos B."/>
            <person name="Lu D."/>
            <person name="Skrede I."/>
            <person name="Drula E."/>
            <person name="Henrissat B."/>
            <person name="Morin E."/>
            <person name="Kohler A."/>
            <person name="Barry K."/>
            <person name="LaButti K."/>
            <person name="Morin E."/>
            <person name="Salamov A."/>
            <person name="Lipzen A."/>
            <person name="Mereny Z."/>
            <person name="Hegedus B."/>
            <person name="Baldrian P."/>
            <person name="Stursova M."/>
            <person name="Weitz H."/>
            <person name="Taylor A."/>
            <person name="Grigoriev I.V."/>
            <person name="Nagy L.G."/>
            <person name="Martin F."/>
            <person name="Kauserud H."/>
        </authorList>
    </citation>
    <scope>NUCLEOTIDE SEQUENCE</scope>
    <source>
        <strain evidence="2">9284</strain>
    </source>
</reference>
<dbReference type="InterPro" id="IPR041457">
    <property type="entry name" value="CxC2_KDZ-assoc"/>
</dbReference>
<evidence type="ECO:0000313" key="3">
    <source>
        <dbReference type="Proteomes" id="UP001221142"/>
    </source>
</evidence>
<dbReference type="AlphaFoldDB" id="A0AAD7AY87"/>
<feature type="domain" description="CxC2-like cysteine cluster KDZ transposase-associated" evidence="1">
    <location>
        <begin position="186"/>
        <end position="302"/>
    </location>
</feature>
<dbReference type="Pfam" id="PF18758">
    <property type="entry name" value="KDZ"/>
    <property type="match status" value="1"/>
</dbReference>
<dbReference type="InterPro" id="IPR040521">
    <property type="entry name" value="KDZ"/>
</dbReference>
<comment type="caution">
    <text evidence="2">The sequence shown here is derived from an EMBL/GenBank/DDBJ whole genome shotgun (WGS) entry which is preliminary data.</text>
</comment>
<gene>
    <name evidence="2" type="ORF">FB45DRAFT_983874</name>
</gene>
<dbReference type="Pfam" id="PF18803">
    <property type="entry name" value="CxC2"/>
    <property type="match status" value="1"/>
</dbReference>
<name>A0AAD7AY87_9AGAR</name>
<dbReference type="Proteomes" id="UP001221142">
    <property type="component" value="Unassembled WGS sequence"/>
</dbReference>
<evidence type="ECO:0000313" key="2">
    <source>
        <dbReference type="EMBL" id="KAJ7604088.1"/>
    </source>
</evidence>
<keyword evidence="3" id="KW-1185">Reference proteome</keyword>
<evidence type="ECO:0000259" key="1">
    <source>
        <dbReference type="Pfam" id="PF18803"/>
    </source>
</evidence>
<proteinExistence type="predicted"/>
<sequence length="1094" mass="123049">MFGSRKKRGGAPPMVVGGGGNVSHISFASQGSSSRHRTIHAIVTQGASSGRAAARTWSEEEDLATQSARDDPLFTYSLGDRSLSSQVENENALDDGIVVQVEPTRNFNSEYLEEDLRREGRGAPKVYSSCTTRGCTEPAVFRCVDAACFGEVMHCPGCIVRAHATLPTHFVEKWDGARFVRKRTWLRDLGLRVQLGHPPGVVCPFKTTADVDFILYDLSGVHEIAVDFCGCRTTPDKETGELHPLHRRQQLLRACWWPATVRRPNTCATFAVLRFFLVLNCLGKVSAYDFLRALERCTNNNGLEKIPNRRKPFMQIIRQRREVKKMKRGKRGHSKGGVRATGQGELALKCRACPQPGWNLPPGYENMDPAYNTRYIFFLFLAQDANFRLSNRSVSTEAVDPIWDDGCGYFCKREGEDGYKAHIEKNANEQEISNCSGFQAMFMANTRRVKGLRTTGVAGVTCSRHNMWRPNGLGDLQVGERQCNMDFILVSAILNFSIFCLIISYDIACQYAIHFWERMEHMPDTLRPKIAPEKIWWKVPNFHLPPHKPRCHGPFSFHWMWGAGMTHGETIEQNWAFSNGAAGSTRLMGPGSRHATLEDIFGFHNYDRLLAMHRVLPNRLAVSIKEGSKHRAAFTAFNSGLEALRPEDVRRWREMVIAWESTQHTDPSDDAPCPFEVAEEGAPASITTLREIQLQIAAEELICTDDGVEVEQEHTPGTFITMGLELEELQSSHSRSAAQRCSNGYTSIQRVYMPALRSVLSDVQRQVLDGNGEQLPEATRLFMPSEIVSERKRNQACAIGLSNIEARMRLGELDEALGAVRHGLRTRTMTNRYKLRNWTGQGMMTKGQGILRQISLKIHTAKLRYRYARAALLALQGHGVWEEKFHVLQDDDVRALNERALTVEEKAQNEHWAELGGAIIEGGIDRAAALASGEGSHTLSWIWYSAGSIGAREAEQEDDPQFHDALRLEWCKAYSRSRRFVEEVRLLREEMRRTIAFSQTEGEIWDGLGREEWSDTTPELAEGRRAYAAEQAGTERIRCRVLEANWAGILAKAEEFLAGRTVESSTGIVSLEIELGDELDQEEEEALLEGVDDE</sequence>
<organism evidence="2 3">
    <name type="scientific">Roridomyces roridus</name>
    <dbReference type="NCBI Taxonomy" id="1738132"/>
    <lineage>
        <taxon>Eukaryota</taxon>
        <taxon>Fungi</taxon>
        <taxon>Dikarya</taxon>
        <taxon>Basidiomycota</taxon>
        <taxon>Agaricomycotina</taxon>
        <taxon>Agaricomycetes</taxon>
        <taxon>Agaricomycetidae</taxon>
        <taxon>Agaricales</taxon>
        <taxon>Marasmiineae</taxon>
        <taxon>Mycenaceae</taxon>
        <taxon>Roridomyces</taxon>
    </lineage>
</organism>
<dbReference type="EMBL" id="JARKIF010000116">
    <property type="protein sequence ID" value="KAJ7604088.1"/>
    <property type="molecule type" value="Genomic_DNA"/>
</dbReference>
<protein>
    <recommendedName>
        <fullName evidence="1">CxC2-like cysteine cluster KDZ transposase-associated domain-containing protein</fullName>
    </recommendedName>
</protein>
<accession>A0AAD7AY87</accession>